<feature type="non-terminal residue" evidence="1">
    <location>
        <position position="1"/>
    </location>
</feature>
<protein>
    <submittedName>
        <fullName evidence="1">Uncharacterized protein</fullName>
    </submittedName>
</protein>
<sequence length="106" mass="11907">MSLDKFQNMQFLKELCINKRMKLKGDVEVGRNVSALIKSEKVSPLIRPTMPKKCSKCNFDVMLDLGVSINSMPSSVYRSLRLSALESIGIEHCTSAWHFARRASAS</sequence>
<evidence type="ECO:0000313" key="1">
    <source>
        <dbReference type="EMBL" id="RDX69208.1"/>
    </source>
</evidence>
<gene>
    <name evidence="1" type="ORF">CR513_51708</name>
</gene>
<dbReference type="OrthoDB" id="778454at2759"/>
<proteinExistence type="predicted"/>
<reference evidence="1" key="1">
    <citation type="submission" date="2018-05" db="EMBL/GenBank/DDBJ databases">
        <title>Draft genome of Mucuna pruriens seed.</title>
        <authorList>
            <person name="Nnadi N.E."/>
            <person name="Vos R."/>
            <person name="Hasami M.H."/>
            <person name="Devisetty U.K."/>
            <person name="Aguiy J.C."/>
        </authorList>
    </citation>
    <scope>NUCLEOTIDE SEQUENCE [LARGE SCALE GENOMIC DNA]</scope>
    <source>
        <strain evidence="1">JCA_2017</strain>
    </source>
</reference>
<evidence type="ECO:0000313" key="2">
    <source>
        <dbReference type="Proteomes" id="UP000257109"/>
    </source>
</evidence>
<dbReference type="EMBL" id="QJKJ01012215">
    <property type="protein sequence ID" value="RDX69208.1"/>
    <property type="molecule type" value="Genomic_DNA"/>
</dbReference>
<organism evidence="1 2">
    <name type="scientific">Mucuna pruriens</name>
    <name type="common">Velvet bean</name>
    <name type="synonym">Dolichos pruriens</name>
    <dbReference type="NCBI Taxonomy" id="157652"/>
    <lineage>
        <taxon>Eukaryota</taxon>
        <taxon>Viridiplantae</taxon>
        <taxon>Streptophyta</taxon>
        <taxon>Embryophyta</taxon>
        <taxon>Tracheophyta</taxon>
        <taxon>Spermatophyta</taxon>
        <taxon>Magnoliopsida</taxon>
        <taxon>eudicotyledons</taxon>
        <taxon>Gunneridae</taxon>
        <taxon>Pentapetalae</taxon>
        <taxon>rosids</taxon>
        <taxon>fabids</taxon>
        <taxon>Fabales</taxon>
        <taxon>Fabaceae</taxon>
        <taxon>Papilionoideae</taxon>
        <taxon>50 kb inversion clade</taxon>
        <taxon>NPAAA clade</taxon>
        <taxon>indigoferoid/millettioid clade</taxon>
        <taxon>Phaseoleae</taxon>
        <taxon>Mucuna</taxon>
    </lineage>
</organism>
<name>A0A371ET24_MUCPR</name>
<keyword evidence="2" id="KW-1185">Reference proteome</keyword>
<dbReference type="Proteomes" id="UP000257109">
    <property type="component" value="Unassembled WGS sequence"/>
</dbReference>
<dbReference type="AlphaFoldDB" id="A0A371ET24"/>
<comment type="caution">
    <text evidence="1">The sequence shown here is derived from an EMBL/GenBank/DDBJ whole genome shotgun (WGS) entry which is preliminary data.</text>
</comment>
<accession>A0A371ET24</accession>